<evidence type="ECO:0000313" key="3">
    <source>
        <dbReference type="EMBL" id="GAJ12358.1"/>
    </source>
</evidence>
<comment type="similarity">
    <text evidence="1">Belongs to the ATP-dependent AMP-binding enzyme family.</text>
</comment>
<dbReference type="InterPro" id="IPR042099">
    <property type="entry name" value="ANL_N_sf"/>
</dbReference>
<sequence length="186" mass="21277">DETKKHIQEGWFSTGDIGVIDKDGYLFLKGRKKDMILSSSGINIYPEDIEYVLNRIEEVKDSCVFGEEKEGKTMIIAAILLKGETNSQEVMRKANKQLNLSQQINKIIAWPEEDFPRTSTLKIKKSEVARHLKSKEPIFKKTIPKNRLLTLLSKFTSGSITKKSNLMTDLKIDSVYRVELLAQIEE</sequence>
<gene>
    <name evidence="3" type="ORF">S12H4_54697</name>
</gene>
<reference evidence="3" key="1">
    <citation type="journal article" date="2014" name="Front. Microbiol.">
        <title>High frequency of phylogenetically diverse reductive dehalogenase-homologous genes in deep subseafloor sedimentary metagenomes.</title>
        <authorList>
            <person name="Kawai M."/>
            <person name="Futagami T."/>
            <person name="Toyoda A."/>
            <person name="Takaki Y."/>
            <person name="Nishi S."/>
            <person name="Hori S."/>
            <person name="Arai W."/>
            <person name="Tsubouchi T."/>
            <person name="Morono Y."/>
            <person name="Uchiyama I."/>
            <person name="Ito T."/>
            <person name="Fujiyama A."/>
            <person name="Inagaki F."/>
            <person name="Takami H."/>
        </authorList>
    </citation>
    <scope>NUCLEOTIDE SEQUENCE</scope>
    <source>
        <strain evidence="3">Expedition CK06-06</strain>
    </source>
</reference>
<organism evidence="3">
    <name type="scientific">marine sediment metagenome</name>
    <dbReference type="NCBI Taxonomy" id="412755"/>
    <lineage>
        <taxon>unclassified sequences</taxon>
        <taxon>metagenomes</taxon>
        <taxon>ecological metagenomes</taxon>
    </lineage>
</organism>
<evidence type="ECO:0000256" key="1">
    <source>
        <dbReference type="ARBA" id="ARBA00006432"/>
    </source>
</evidence>
<name>X1U453_9ZZZZ</name>
<dbReference type="GO" id="GO:0031956">
    <property type="term" value="F:medium-chain fatty acid-CoA ligase activity"/>
    <property type="evidence" value="ECO:0007669"/>
    <property type="project" value="TreeGrafter"/>
</dbReference>
<feature type="non-terminal residue" evidence="3">
    <location>
        <position position="1"/>
    </location>
</feature>
<dbReference type="GO" id="GO:0006631">
    <property type="term" value="P:fatty acid metabolic process"/>
    <property type="evidence" value="ECO:0007669"/>
    <property type="project" value="TreeGrafter"/>
</dbReference>
<proteinExistence type="inferred from homology"/>
<dbReference type="SUPFAM" id="SSF56801">
    <property type="entry name" value="Acetyl-CoA synthetase-like"/>
    <property type="match status" value="1"/>
</dbReference>
<dbReference type="PANTHER" id="PTHR43201:SF5">
    <property type="entry name" value="MEDIUM-CHAIN ACYL-COA LIGASE ACSF2, MITOCHONDRIAL"/>
    <property type="match status" value="1"/>
</dbReference>
<dbReference type="PANTHER" id="PTHR43201">
    <property type="entry name" value="ACYL-COA SYNTHETASE"/>
    <property type="match status" value="1"/>
</dbReference>
<dbReference type="Gene3D" id="3.40.50.12780">
    <property type="entry name" value="N-terminal domain of ligase-like"/>
    <property type="match status" value="1"/>
</dbReference>
<dbReference type="Gene3D" id="3.30.300.30">
    <property type="match status" value="1"/>
</dbReference>
<dbReference type="EMBL" id="BARW01034995">
    <property type="protein sequence ID" value="GAJ12358.1"/>
    <property type="molecule type" value="Genomic_DNA"/>
</dbReference>
<keyword evidence="2" id="KW-0436">Ligase</keyword>
<evidence type="ECO:0000256" key="2">
    <source>
        <dbReference type="ARBA" id="ARBA00022598"/>
    </source>
</evidence>
<accession>X1U453</accession>
<dbReference type="AlphaFoldDB" id="X1U453"/>
<comment type="caution">
    <text evidence="3">The sequence shown here is derived from an EMBL/GenBank/DDBJ whole genome shotgun (WGS) entry which is preliminary data.</text>
</comment>
<protein>
    <submittedName>
        <fullName evidence="3">Uncharacterized protein</fullName>
    </submittedName>
</protein>
<dbReference type="InterPro" id="IPR045851">
    <property type="entry name" value="AMP-bd_C_sf"/>
</dbReference>